<dbReference type="AlphaFoldDB" id="A0AAQ1UI13"/>
<name>A0AAQ1UI13_9BACT</name>
<gene>
    <name evidence="2" type="ORF">NCTC13063_01732</name>
</gene>
<dbReference type="EMBL" id="UGTJ01000001">
    <property type="protein sequence ID" value="SUB80448.1"/>
    <property type="molecule type" value="Genomic_DNA"/>
</dbReference>
<comment type="caution">
    <text evidence="2">The sequence shown here is derived from an EMBL/GenBank/DDBJ whole genome shotgun (WGS) entry which is preliminary data.</text>
</comment>
<dbReference type="PROSITE" id="PS51257">
    <property type="entry name" value="PROKAR_LIPOPROTEIN"/>
    <property type="match status" value="1"/>
</dbReference>
<dbReference type="Proteomes" id="UP000255283">
    <property type="component" value="Unassembled WGS sequence"/>
</dbReference>
<organism evidence="2 3">
    <name type="scientific">Segatella buccae</name>
    <dbReference type="NCBI Taxonomy" id="28126"/>
    <lineage>
        <taxon>Bacteria</taxon>
        <taxon>Pseudomonadati</taxon>
        <taxon>Bacteroidota</taxon>
        <taxon>Bacteroidia</taxon>
        <taxon>Bacteroidales</taxon>
        <taxon>Prevotellaceae</taxon>
        <taxon>Segatella</taxon>
    </lineage>
</organism>
<feature type="signal peptide" evidence="1">
    <location>
        <begin position="1"/>
        <end position="18"/>
    </location>
</feature>
<accession>A0AAQ1UI13</accession>
<reference evidence="2 3" key="1">
    <citation type="submission" date="2018-06" db="EMBL/GenBank/DDBJ databases">
        <authorList>
            <consortium name="Pathogen Informatics"/>
            <person name="Doyle S."/>
        </authorList>
    </citation>
    <scope>NUCLEOTIDE SEQUENCE [LARGE SCALE GENOMIC DNA]</scope>
    <source>
        <strain evidence="2 3">NCTC13063</strain>
    </source>
</reference>
<evidence type="ECO:0000313" key="3">
    <source>
        <dbReference type="Proteomes" id="UP000255283"/>
    </source>
</evidence>
<sequence length="177" mass="19421">MRNVFYCLICLLGLSACSSENMVLDSLSVYDVANSACKSAWSKTETRSDFYTANYDKAATLNVELGKDGVARCVLEDVKAICGVKHIFVDAANRDEQITLIVYHEGGFGALPDCICNYDVNFKISKLPAGTYKLKVYYANPAKKYDASSLAYDGRIALTLDKKTSVTLKSPMILPVN</sequence>
<proteinExistence type="predicted"/>
<evidence type="ECO:0000313" key="2">
    <source>
        <dbReference type="EMBL" id="SUB80448.1"/>
    </source>
</evidence>
<feature type="chain" id="PRO_5043008532" description="Lipoprotein" evidence="1">
    <location>
        <begin position="19"/>
        <end position="177"/>
    </location>
</feature>
<protein>
    <recommendedName>
        <fullName evidence="4">Lipoprotein</fullName>
    </recommendedName>
</protein>
<evidence type="ECO:0008006" key="4">
    <source>
        <dbReference type="Google" id="ProtNLM"/>
    </source>
</evidence>
<dbReference type="RefSeq" id="WP_115153875.1">
    <property type="nucleotide sequence ID" value="NZ_CALLWX010000017.1"/>
</dbReference>
<keyword evidence="1" id="KW-0732">Signal</keyword>
<evidence type="ECO:0000256" key="1">
    <source>
        <dbReference type="SAM" id="SignalP"/>
    </source>
</evidence>